<feature type="region of interest" description="Disordered" evidence="7">
    <location>
        <begin position="715"/>
        <end position="739"/>
    </location>
</feature>
<dbReference type="PROSITE" id="PS50002">
    <property type="entry name" value="SH3"/>
    <property type="match status" value="1"/>
</dbReference>
<dbReference type="Pfam" id="PF00620">
    <property type="entry name" value="RhoGAP"/>
    <property type="match status" value="1"/>
</dbReference>
<dbReference type="Pfam" id="PF00018">
    <property type="entry name" value="SH3_1"/>
    <property type="match status" value="1"/>
</dbReference>
<evidence type="ECO:0000256" key="5">
    <source>
        <dbReference type="PROSITE-ProRule" id="PRU01077"/>
    </source>
</evidence>
<evidence type="ECO:0000256" key="2">
    <source>
        <dbReference type="ARBA" id="ARBA00022468"/>
    </source>
</evidence>
<feature type="region of interest" description="Disordered" evidence="7">
    <location>
        <begin position="984"/>
        <end position="1003"/>
    </location>
</feature>
<dbReference type="GO" id="GO:0007165">
    <property type="term" value="P:signal transduction"/>
    <property type="evidence" value="ECO:0007669"/>
    <property type="project" value="InterPro"/>
</dbReference>
<feature type="domain" description="Rho-GAP" evidence="9">
    <location>
        <begin position="503"/>
        <end position="691"/>
    </location>
</feature>
<feature type="region of interest" description="Disordered" evidence="7">
    <location>
        <begin position="1042"/>
        <end position="1088"/>
    </location>
</feature>
<dbReference type="CDD" id="cd07656">
    <property type="entry name" value="F-BAR_srGAP"/>
    <property type="match status" value="1"/>
</dbReference>
<proteinExistence type="predicted"/>
<dbReference type="PANTHER" id="PTHR14166">
    <property type="entry name" value="SLIT-ROBO RHO GTPASE ACTIVATING PROTEIN"/>
    <property type="match status" value="1"/>
</dbReference>
<gene>
    <name evidence="11" type="primary">RvY_05486-1</name>
    <name evidence="11" type="synonym">RvY_05486.1</name>
    <name evidence="11" type="ORF">RvY_05486</name>
</gene>
<evidence type="ECO:0000259" key="9">
    <source>
        <dbReference type="PROSITE" id="PS50238"/>
    </source>
</evidence>
<dbReference type="InterPro" id="IPR036028">
    <property type="entry name" value="SH3-like_dom_sf"/>
</dbReference>
<dbReference type="InterPro" id="IPR008936">
    <property type="entry name" value="Rho_GTPase_activation_prot"/>
</dbReference>
<keyword evidence="3 5" id="KW-0175">Coiled coil</keyword>
<dbReference type="AlphaFoldDB" id="A0A1D1UVR6"/>
<evidence type="ECO:0008006" key="13">
    <source>
        <dbReference type="Google" id="ProtNLM"/>
    </source>
</evidence>
<dbReference type="Proteomes" id="UP000186922">
    <property type="component" value="Unassembled WGS sequence"/>
</dbReference>
<evidence type="ECO:0000256" key="7">
    <source>
        <dbReference type="SAM" id="MobiDB-lite"/>
    </source>
</evidence>
<feature type="compositionally biased region" description="Low complexity" evidence="7">
    <location>
        <begin position="826"/>
        <end position="841"/>
    </location>
</feature>
<evidence type="ECO:0000256" key="6">
    <source>
        <dbReference type="SAM" id="Coils"/>
    </source>
</evidence>
<evidence type="ECO:0000259" key="10">
    <source>
        <dbReference type="PROSITE" id="PS51741"/>
    </source>
</evidence>
<reference evidence="11 12" key="1">
    <citation type="journal article" date="2016" name="Nat. Commun.">
        <title>Extremotolerant tardigrade genome and improved radiotolerance of human cultured cells by tardigrade-unique protein.</title>
        <authorList>
            <person name="Hashimoto T."/>
            <person name="Horikawa D.D."/>
            <person name="Saito Y."/>
            <person name="Kuwahara H."/>
            <person name="Kozuka-Hata H."/>
            <person name="Shin-I T."/>
            <person name="Minakuchi Y."/>
            <person name="Ohishi K."/>
            <person name="Motoyama A."/>
            <person name="Aizu T."/>
            <person name="Enomoto A."/>
            <person name="Kondo K."/>
            <person name="Tanaka S."/>
            <person name="Hara Y."/>
            <person name="Koshikawa S."/>
            <person name="Sagara H."/>
            <person name="Miura T."/>
            <person name="Yokobori S."/>
            <person name="Miyagawa K."/>
            <person name="Suzuki Y."/>
            <person name="Kubo T."/>
            <person name="Oyama M."/>
            <person name="Kohara Y."/>
            <person name="Fujiyama A."/>
            <person name="Arakawa K."/>
            <person name="Katayama T."/>
            <person name="Toyoda A."/>
            <person name="Kunieda T."/>
        </authorList>
    </citation>
    <scope>NUCLEOTIDE SEQUENCE [LARGE SCALE GENOMIC DNA]</scope>
    <source>
        <strain evidence="11 12">YOKOZUNA-1</strain>
    </source>
</reference>
<organism evidence="11 12">
    <name type="scientific">Ramazzottius varieornatus</name>
    <name type="common">Water bear</name>
    <name type="synonym">Tardigrade</name>
    <dbReference type="NCBI Taxonomy" id="947166"/>
    <lineage>
        <taxon>Eukaryota</taxon>
        <taxon>Metazoa</taxon>
        <taxon>Ecdysozoa</taxon>
        <taxon>Tardigrada</taxon>
        <taxon>Eutardigrada</taxon>
        <taxon>Parachela</taxon>
        <taxon>Hypsibioidea</taxon>
        <taxon>Ramazzottiidae</taxon>
        <taxon>Ramazzottius</taxon>
    </lineage>
</organism>
<evidence type="ECO:0000256" key="4">
    <source>
        <dbReference type="PROSITE-ProRule" id="PRU00192"/>
    </source>
</evidence>
<feature type="region of interest" description="Disordered" evidence="7">
    <location>
        <begin position="862"/>
        <end position="881"/>
    </location>
</feature>
<keyword evidence="12" id="KW-1185">Reference proteome</keyword>
<protein>
    <recommendedName>
        <fullName evidence="13">SLIT-ROBO Rho GTPase-activating protein 1</fullName>
    </recommendedName>
</protein>
<evidence type="ECO:0000256" key="3">
    <source>
        <dbReference type="ARBA" id="ARBA00023054"/>
    </source>
</evidence>
<dbReference type="STRING" id="947166.A0A1D1UVR6"/>
<feature type="compositionally biased region" description="Low complexity" evidence="7">
    <location>
        <begin position="401"/>
        <end position="410"/>
    </location>
</feature>
<feature type="compositionally biased region" description="Polar residues" evidence="7">
    <location>
        <begin position="1169"/>
        <end position="1178"/>
    </location>
</feature>
<feature type="region of interest" description="Disordered" evidence="7">
    <location>
        <begin position="810"/>
        <end position="847"/>
    </location>
</feature>
<dbReference type="InterPro" id="IPR000198">
    <property type="entry name" value="RhoGAP_dom"/>
</dbReference>
<feature type="coiled-coil region" evidence="6">
    <location>
        <begin position="266"/>
        <end position="293"/>
    </location>
</feature>
<dbReference type="OrthoDB" id="5981864at2759"/>
<dbReference type="InterPro" id="IPR027267">
    <property type="entry name" value="AH/BAR_dom_sf"/>
</dbReference>
<feature type="region of interest" description="Disordered" evidence="7">
    <location>
        <begin position="1121"/>
        <end position="1178"/>
    </location>
</feature>
<feature type="domain" description="SH3" evidence="8">
    <location>
        <begin position="740"/>
        <end position="802"/>
    </location>
</feature>
<feature type="region of interest" description="Disordered" evidence="7">
    <location>
        <begin position="389"/>
        <end position="410"/>
    </location>
</feature>
<dbReference type="SMART" id="SM00324">
    <property type="entry name" value="RhoGAP"/>
    <property type="match status" value="1"/>
</dbReference>
<dbReference type="Gene3D" id="1.20.1270.60">
    <property type="entry name" value="Arfaptin homology (AH) domain/BAR domain"/>
    <property type="match status" value="1"/>
</dbReference>
<accession>A0A1D1UVR6</accession>
<dbReference type="InterPro" id="IPR001452">
    <property type="entry name" value="SH3_domain"/>
</dbReference>
<keyword evidence="1 4" id="KW-0728">SH3 domain</keyword>
<feature type="domain" description="F-BAR" evidence="10">
    <location>
        <begin position="15"/>
        <end position="299"/>
    </location>
</feature>
<dbReference type="SUPFAM" id="SSF48350">
    <property type="entry name" value="GTPase activation domain, GAP"/>
    <property type="match status" value="1"/>
</dbReference>
<name>A0A1D1UVR6_RAMVA</name>
<dbReference type="Pfam" id="PF00611">
    <property type="entry name" value="FCH"/>
    <property type="match status" value="1"/>
</dbReference>
<dbReference type="FunFam" id="1.20.1270.60:FF:000094">
    <property type="entry name" value="SLIT-ROBO Rho GTPase-activating 2 protein"/>
    <property type="match status" value="1"/>
</dbReference>
<dbReference type="InterPro" id="IPR001060">
    <property type="entry name" value="FCH_dom"/>
</dbReference>
<dbReference type="EMBL" id="BDGG01000002">
    <property type="protein sequence ID" value="GAU93561.1"/>
    <property type="molecule type" value="Genomic_DNA"/>
</dbReference>
<evidence type="ECO:0000259" key="8">
    <source>
        <dbReference type="PROSITE" id="PS50002"/>
    </source>
</evidence>
<evidence type="ECO:0000313" key="12">
    <source>
        <dbReference type="Proteomes" id="UP000186922"/>
    </source>
</evidence>
<dbReference type="SUPFAM" id="SSF50044">
    <property type="entry name" value="SH3-domain"/>
    <property type="match status" value="1"/>
</dbReference>
<evidence type="ECO:0000256" key="1">
    <source>
        <dbReference type="ARBA" id="ARBA00022443"/>
    </source>
</evidence>
<dbReference type="PROSITE" id="PS50238">
    <property type="entry name" value="RHOGAP"/>
    <property type="match status" value="1"/>
</dbReference>
<dbReference type="PROSITE" id="PS51741">
    <property type="entry name" value="F_BAR"/>
    <property type="match status" value="1"/>
</dbReference>
<dbReference type="GO" id="GO:0005096">
    <property type="term" value="F:GTPase activator activity"/>
    <property type="evidence" value="ECO:0007669"/>
    <property type="project" value="UniProtKB-KW"/>
</dbReference>
<dbReference type="Gene3D" id="1.10.555.10">
    <property type="entry name" value="Rho GTPase activation protein"/>
    <property type="match status" value="1"/>
</dbReference>
<dbReference type="InterPro" id="IPR031160">
    <property type="entry name" value="F_BAR_dom"/>
</dbReference>
<feature type="compositionally biased region" description="Polar residues" evidence="7">
    <location>
        <begin position="1060"/>
        <end position="1088"/>
    </location>
</feature>
<dbReference type="SMART" id="SM00055">
    <property type="entry name" value="FCH"/>
    <property type="match status" value="1"/>
</dbReference>
<dbReference type="SMART" id="SM00326">
    <property type="entry name" value="SH3"/>
    <property type="match status" value="1"/>
</dbReference>
<evidence type="ECO:0000313" key="11">
    <source>
        <dbReference type="EMBL" id="GAU93561.1"/>
    </source>
</evidence>
<dbReference type="Gene3D" id="2.30.30.40">
    <property type="entry name" value="SH3 Domains"/>
    <property type="match status" value="1"/>
</dbReference>
<dbReference type="SUPFAM" id="SSF103657">
    <property type="entry name" value="BAR/IMD domain-like"/>
    <property type="match status" value="1"/>
</dbReference>
<sequence>MAHRKDKETLQLYESQAKDIRVQLDNQLKCLDQRQEQQVAIVGELQDYFRRRADVELEHSKNLERLAKALLQKQKQEKQRRDQWSLCSVFSLYQKLVQMTKKQSRDHAVLGELLQNNLVNRLEQTGEDLSRIYRRCRDIGVESHEELFKVHNELHTALKTYFLCLNECRQTETKYQLAEESRMKTKNALPEEKQAKNRKLKMWTKDAAKKLEKYNEAKLKLLKARNEYLLSLNSANAALHKYFAEDLPEIMDCMDFGLHRAVTSALKIHQQAQEQVQLRAQSYEQEIKSCIENFDSRADKQKFIEAHHTVFMLPKKFDFHSQIDDEVREVTNNPAIQDELVQRFGQLEKRVTGLQTENEEIWKTLDTAERTLIEMIDKVDCDVEGLFSAEKHSSDGQSNGTTAPSTPTTTKIPETIVIKKKADKAETEQFYLSKFQDYILNSNLITRLRAKQKLIKMAVGTEILNSKDSSSSVTKHSTLPARPRRRRIAQLGSASQRPKLFGGSLEEYVEATNQEIPLIVTSCIRVIRQFGLHHQGIFRVSGSQVEINNIRDAFERGEDPLADECDGSNINSIAGVLKLYLRELREPLFPLYMFDQLMEISKQEKKQEFVKQTRELFLSLPRAVFVLLRYLIAFLNHLSEFSDENMMDRFNLAICFGPTLLPIPESRDQVQYQQRVNVLIKNIFMYQEDIFASNFGMVYEKYDLNLDQTTEIENDTLGSTENLSDEEGEPSTLSEDGNDAEQYEATAIYSFKARNPSELSVQKGASLLLLTQMNPEWWNARLMDGSRAEGYVPDKYVDIRKRVSKQMALSARDTLPESDFEHLPNSMSSSVGSYSHGSTTSGEDRRLSNDASTLNLSLGAGSTKALDSTATDSSRSDEDVELKPWNNISEQLVITEKTPREEREERRNRTLESLPLVTKEVIPTVTPHNFVQMPPSPRSPKIFSASLRRGDMLHGMPKYYFGGPATPPPSSLNPEPVRRIEVPPTNVRDRRSSSHTNELKGAPDLVLNLPVKAESPSYLSANDTARSTLTDQSPEATVAEQFARSNQGTMKKGETKAQGESRTLSDNQSSLRQNIPPSPNLNNFSLTSYEERKPVKYDRSASNPAASIDELLESLKAVASPDLVGNGSESPRPTVAPKPVVKAKPSVAPQKPQVGMGKKSSDMLVQSARDASSKPTSC</sequence>
<comment type="caution">
    <text evidence="11">The sequence shown here is derived from an EMBL/GenBank/DDBJ whole genome shotgun (WGS) entry which is preliminary data.</text>
</comment>
<dbReference type="FunFam" id="1.10.555.10:FF:000026">
    <property type="entry name" value="Rho GTPase activating protein 4"/>
    <property type="match status" value="1"/>
</dbReference>
<dbReference type="InterPro" id="IPR051627">
    <property type="entry name" value="SLIT-ROBO_RhoGAP"/>
</dbReference>
<dbReference type="CDD" id="cd04383">
    <property type="entry name" value="RhoGAP_srGAP"/>
    <property type="match status" value="1"/>
</dbReference>
<keyword evidence="2" id="KW-0343">GTPase activation</keyword>